<dbReference type="SUPFAM" id="SSF160544">
    <property type="entry name" value="EscU C-terminal domain-like"/>
    <property type="match status" value="1"/>
</dbReference>
<dbReference type="Pfam" id="PF01312">
    <property type="entry name" value="Bac_export_2"/>
    <property type="match status" value="1"/>
</dbReference>
<gene>
    <name evidence="3" type="primary">flhB</name>
</gene>
<proteinExistence type="predicted"/>
<feature type="transmembrane region" description="Helical" evidence="2">
    <location>
        <begin position="31"/>
        <end position="52"/>
    </location>
</feature>
<dbReference type="GeneID" id="98318861"/>
<evidence type="ECO:0000256" key="2">
    <source>
        <dbReference type="SAM" id="Phobius"/>
    </source>
</evidence>
<feature type="transmembrane region" description="Helical" evidence="2">
    <location>
        <begin position="79"/>
        <end position="104"/>
    </location>
</feature>
<keyword evidence="2" id="KW-1133">Transmembrane helix</keyword>
<organism evidence="3">
    <name type="scientific">Liquorilactobacillus ghanensis</name>
    <dbReference type="NCBI Taxonomy" id="399370"/>
    <lineage>
        <taxon>Bacteria</taxon>
        <taxon>Bacillati</taxon>
        <taxon>Bacillota</taxon>
        <taxon>Bacilli</taxon>
        <taxon>Lactobacillales</taxon>
        <taxon>Lactobacillaceae</taxon>
        <taxon>Liquorilactobacillus</taxon>
    </lineage>
</organism>
<dbReference type="PRINTS" id="PR00950">
    <property type="entry name" value="TYPE3IMSPROT"/>
</dbReference>
<dbReference type="PANTHER" id="PTHR30531:SF12">
    <property type="entry name" value="FLAGELLAR BIOSYNTHETIC PROTEIN FLHB"/>
    <property type="match status" value="1"/>
</dbReference>
<accession>A0A0A7RFN0</accession>
<keyword evidence="3" id="KW-0969">Cilium</keyword>
<keyword evidence="2" id="KW-0472">Membrane</keyword>
<sequence length="355" mass="40759">MQDKNGKTEKPTAHRLRKARREGNVPRSQDVNSALALLIFAMVLVPLWEYVIEHFVPYLVELIEQAANYQQMITDLPKIAVQIVLMILFLSAPFFVLSMSIGFLTNFLQVGVLFTTKPLKPDFKRLNPLKGFKQMFSLRALENLIKTLAKFGIVVYFCYRKFMEYLPGFYNLSDIELPQVLMFVLKFAQALSLQTAIVLLIIAFFDYGYQFYSHRRDLRMTKQEVKDEFKQQEGDPRLKSQRRSKYAAMVRNSLKQVKDATVLVTNPTHLALAIKYDAGSEGVPILLAKGADHLAQQMRAEARKYHVPIIENRPLAWALYGKVEPGDFVPVELYKSVAEVIALVYKLNEEAKDKI</sequence>
<dbReference type="GO" id="GO:0005886">
    <property type="term" value="C:plasma membrane"/>
    <property type="evidence" value="ECO:0007669"/>
    <property type="project" value="TreeGrafter"/>
</dbReference>
<dbReference type="PANTHER" id="PTHR30531">
    <property type="entry name" value="FLAGELLAR BIOSYNTHETIC PROTEIN FLHB"/>
    <property type="match status" value="1"/>
</dbReference>
<dbReference type="GO" id="GO:0009306">
    <property type="term" value="P:protein secretion"/>
    <property type="evidence" value="ECO:0007669"/>
    <property type="project" value="InterPro"/>
</dbReference>
<dbReference type="Gene3D" id="3.40.1690.10">
    <property type="entry name" value="secretion proteins EscU"/>
    <property type="match status" value="1"/>
</dbReference>
<keyword evidence="3" id="KW-0966">Cell projection</keyword>
<dbReference type="RefSeq" id="WP_057871593.1">
    <property type="nucleotide sequence ID" value="NZ_JBDNSM010000011.1"/>
</dbReference>
<dbReference type="InterPro" id="IPR029025">
    <property type="entry name" value="T3SS_substrate_exporter_C"/>
</dbReference>
<dbReference type="Gene3D" id="6.10.250.2080">
    <property type="match status" value="1"/>
</dbReference>
<reference evidence="3" key="1">
    <citation type="journal article" date="2014" name="Appl. Environ. Microbiol.">
        <title>Detection and genomic characterization of motility in Lactobacillus curvatus: confirmation of motility in a species outside the Lactobacillus salivarius clade.</title>
        <authorList>
            <person name="Cousin F.J."/>
            <person name="Lynch S.M."/>
            <person name="Harris H.M."/>
            <person name="McCann A."/>
            <person name="Lynch D.B."/>
            <person name="Neville B.A."/>
            <person name="Irisawa T."/>
            <person name="Okada S."/>
            <person name="Endo A."/>
            <person name="O'Toole P.W."/>
        </authorList>
    </citation>
    <scope>NUCLEOTIDE SEQUENCE</scope>
    <source>
        <strain evidence="3">DSM 18630</strain>
    </source>
</reference>
<dbReference type="AlphaFoldDB" id="A0A0A7RFN0"/>
<name>A0A0A7RFN0_9LACO</name>
<dbReference type="EMBL" id="KM886864">
    <property type="protein sequence ID" value="AJA33995.1"/>
    <property type="molecule type" value="Genomic_DNA"/>
</dbReference>
<feature type="transmembrane region" description="Helical" evidence="2">
    <location>
        <begin position="183"/>
        <end position="209"/>
    </location>
</feature>
<feature type="compositionally biased region" description="Basic and acidic residues" evidence="1">
    <location>
        <begin position="1"/>
        <end position="12"/>
    </location>
</feature>
<protein>
    <submittedName>
        <fullName evidence="3">Flagellar biosynthetic protein FlhB</fullName>
    </submittedName>
</protein>
<evidence type="ECO:0000256" key="1">
    <source>
        <dbReference type="SAM" id="MobiDB-lite"/>
    </source>
</evidence>
<keyword evidence="3" id="KW-0282">Flagellum</keyword>
<dbReference type="InterPro" id="IPR006135">
    <property type="entry name" value="T3SS_substrate_exporter"/>
</dbReference>
<evidence type="ECO:0000313" key="3">
    <source>
        <dbReference type="EMBL" id="AJA33995.1"/>
    </source>
</evidence>
<keyword evidence="2" id="KW-0812">Transmembrane</keyword>
<feature type="transmembrane region" description="Helical" evidence="2">
    <location>
        <begin position="143"/>
        <end position="163"/>
    </location>
</feature>
<feature type="region of interest" description="Disordered" evidence="1">
    <location>
        <begin position="1"/>
        <end position="25"/>
    </location>
</feature>